<dbReference type="InterPro" id="IPR001214">
    <property type="entry name" value="SET_dom"/>
</dbReference>
<gene>
    <name evidence="2" type="ORF">GCM10017771_87680</name>
</gene>
<dbReference type="InterPro" id="IPR046341">
    <property type="entry name" value="SET_dom_sf"/>
</dbReference>
<name>A0A919DPA3_9ACTN</name>
<evidence type="ECO:0000313" key="2">
    <source>
        <dbReference type="EMBL" id="GHE64278.1"/>
    </source>
</evidence>
<dbReference type="SUPFAM" id="SSF82199">
    <property type="entry name" value="SET domain"/>
    <property type="match status" value="1"/>
</dbReference>
<dbReference type="AlphaFoldDB" id="A0A919DPA3"/>
<sequence length="120" mass="13221">MVVPPTECQYRRVIRALSFYSYTWTEPHWPGRGTAICLGYGSLFNNSDDDPNLTWMPDPDSARAIVFSAKRDIAVGEELTHSYNWSEEHAKIGFGPTDIDGLPIVESASAAGAGNSREGR</sequence>
<proteinExistence type="predicted"/>
<dbReference type="EMBL" id="BNAT01000059">
    <property type="protein sequence ID" value="GHE64278.1"/>
    <property type="molecule type" value="Genomic_DNA"/>
</dbReference>
<reference evidence="2" key="1">
    <citation type="journal article" date="2014" name="Int. J. Syst. Evol. Microbiol.">
        <title>Complete genome sequence of Corynebacterium casei LMG S-19264T (=DSM 44701T), isolated from a smear-ripened cheese.</title>
        <authorList>
            <consortium name="US DOE Joint Genome Institute (JGI-PGF)"/>
            <person name="Walter F."/>
            <person name="Albersmeier A."/>
            <person name="Kalinowski J."/>
            <person name="Ruckert C."/>
        </authorList>
    </citation>
    <scope>NUCLEOTIDE SEQUENCE</scope>
    <source>
        <strain evidence="2">CGMCC 4.7403</strain>
    </source>
</reference>
<keyword evidence="3" id="KW-1185">Reference proteome</keyword>
<comment type="caution">
    <text evidence="2">The sequence shown here is derived from an EMBL/GenBank/DDBJ whole genome shotgun (WGS) entry which is preliminary data.</text>
</comment>
<protein>
    <recommendedName>
        <fullName evidence="1">SET domain-containing protein</fullName>
    </recommendedName>
</protein>
<feature type="domain" description="SET" evidence="1">
    <location>
        <begin position="36"/>
        <end position="84"/>
    </location>
</feature>
<dbReference type="Pfam" id="PF00856">
    <property type="entry name" value="SET"/>
    <property type="match status" value="1"/>
</dbReference>
<dbReference type="Gene3D" id="2.170.270.10">
    <property type="entry name" value="SET domain"/>
    <property type="match status" value="1"/>
</dbReference>
<reference evidence="2" key="2">
    <citation type="submission" date="2020-09" db="EMBL/GenBank/DDBJ databases">
        <authorList>
            <person name="Sun Q."/>
            <person name="Zhou Y."/>
        </authorList>
    </citation>
    <scope>NUCLEOTIDE SEQUENCE</scope>
    <source>
        <strain evidence="2">CGMCC 4.7403</strain>
    </source>
</reference>
<dbReference type="Proteomes" id="UP000603227">
    <property type="component" value="Unassembled WGS sequence"/>
</dbReference>
<evidence type="ECO:0000313" key="3">
    <source>
        <dbReference type="Proteomes" id="UP000603227"/>
    </source>
</evidence>
<organism evidence="2 3">
    <name type="scientific">Streptomyces capitiformicae</name>
    <dbReference type="NCBI Taxonomy" id="2014920"/>
    <lineage>
        <taxon>Bacteria</taxon>
        <taxon>Bacillati</taxon>
        <taxon>Actinomycetota</taxon>
        <taxon>Actinomycetes</taxon>
        <taxon>Kitasatosporales</taxon>
        <taxon>Streptomycetaceae</taxon>
        <taxon>Streptomyces</taxon>
    </lineage>
</organism>
<evidence type="ECO:0000259" key="1">
    <source>
        <dbReference type="Pfam" id="PF00856"/>
    </source>
</evidence>
<accession>A0A919DPA3</accession>